<evidence type="ECO:0000256" key="4">
    <source>
        <dbReference type="ARBA" id="ARBA00022692"/>
    </source>
</evidence>
<dbReference type="PANTHER" id="PTHR48041">
    <property type="entry name" value="ABC TRANSPORTER G FAMILY MEMBER 28"/>
    <property type="match status" value="1"/>
</dbReference>
<dbReference type="GO" id="GO:0016887">
    <property type="term" value="F:ATP hydrolysis activity"/>
    <property type="evidence" value="ECO:0007669"/>
    <property type="project" value="InterPro"/>
</dbReference>
<dbReference type="OMA" id="SEKNCAM"/>
<sequence>MMAIMGESGSGKTTLLNTLAHQKPKSMKMSGDIKINGKIVDIRPIAAYVEQSDIFIPTLTVYEHLMFTGTLVLRNKLPHEKVRKKVEEILTEFSLDSCRNTRIGSIEKGTGISGGERRRLAIASQIIASPKIIFLDEPTTGLDSHTAETVIKILKRLSEKNCAMVATIHQPSSQIFKYFDRFE</sequence>
<keyword evidence="3" id="KW-0813">Transport</keyword>
<accession>A0A0C2MKP2</accession>
<dbReference type="GO" id="GO:0005886">
    <property type="term" value="C:plasma membrane"/>
    <property type="evidence" value="ECO:0007669"/>
    <property type="project" value="TreeGrafter"/>
</dbReference>
<evidence type="ECO:0000256" key="5">
    <source>
        <dbReference type="ARBA" id="ARBA00022989"/>
    </source>
</evidence>
<dbReference type="InterPro" id="IPR027417">
    <property type="entry name" value="P-loop_NTPase"/>
</dbReference>
<dbReference type="PANTHER" id="PTHR48041:SF139">
    <property type="entry name" value="PROTEIN SCARLET"/>
    <property type="match status" value="1"/>
</dbReference>
<evidence type="ECO:0000256" key="3">
    <source>
        <dbReference type="ARBA" id="ARBA00022448"/>
    </source>
</evidence>
<name>A0A0C2MKP2_THEKT</name>
<evidence type="ECO:0000256" key="6">
    <source>
        <dbReference type="ARBA" id="ARBA00023136"/>
    </source>
</evidence>
<comment type="similarity">
    <text evidence="2">Belongs to the ABC transporter superfamily. ABCG family. Eye pigment precursor importer (TC 3.A.1.204) subfamily.</text>
</comment>
<dbReference type="OrthoDB" id="66620at2759"/>
<reference evidence="8 9" key="1">
    <citation type="journal article" date="2014" name="Genome Biol. Evol.">
        <title>The genome of the myxosporean Thelohanellus kitauei shows adaptations to nutrient acquisition within its fish host.</title>
        <authorList>
            <person name="Yang Y."/>
            <person name="Xiong J."/>
            <person name="Zhou Z."/>
            <person name="Huo F."/>
            <person name="Miao W."/>
            <person name="Ran C."/>
            <person name="Liu Y."/>
            <person name="Zhang J."/>
            <person name="Feng J."/>
            <person name="Wang M."/>
            <person name="Wang M."/>
            <person name="Wang L."/>
            <person name="Yao B."/>
        </authorList>
    </citation>
    <scope>NUCLEOTIDE SEQUENCE [LARGE SCALE GENOMIC DNA]</scope>
    <source>
        <strain evidence="8">Wuqing</strain>
    </source>
</reference>
<dbReference type="GO" id="GO:0042626">
    <property type="term" value="F:ATPase-coupled transmembrane transporter activity"/>
    <property type="evidence" value="ECO:0007669"/>
    <property type="project" value="TreeGrafter"/>
</dbReference>
<comment type="caution">
    <text evidence="8">The sequence shown here is derived from an EMBL/GenBank/DDBJ whole genome shotgun (WGS) entry which is preliminary data.</text>
</comment>
<evidence type="ECO:0000313" key="8">
    <source>
        <dbReference type="EMBL" id="KII62136.1"/>
    </source>
</evidence>
<dbReference type="AlphaFoldDB" id="A0A0C2MKP2"/>
<dbReference type="EMBL" id="JWZT01005104">
    <property type="protein sequence ID" value="KII62136.1"/>
    <property type="molecule type" value="Genomic_DNA"/>
</dbReference>
<organism evidence="8 9">
    <name type="scientific">Thelohanellus kitauei</name>
    <name type="common">Myxosporean</name>
    <dbReference type="NCBI Taxonomy" id="669202"/>
    <lineage>
        <taxon>Eukaryota</taxon>
        <taxon>Metazoa</taxon>
        <taxon>Cnidaria</taxon>
        <taxon>Myxozoa</taxon>
        <taxon>Myxosporea</taxon>
        <taxon>Bivalvulida</taxon>
        <taxon>Platysporina</taxon>
        <taxon>Myxobolidae</taxon>
        <taxon>Thelohanellus</taxon>
    </lineage>
</organism>
<dbReference type="Gene3D" id="3.40.50.300">
    <property type="entry name" value="P-loop containing nucleotide triphosphate hydrolases"/>
    <property type="match status" value="1"/>
</dbReference>
<dbReference type="InterPro" id="IPR003439">
    <property type="entry name" value="ABC_transporter-like_ATP-bd"/>
</dbReference>
<evidence type="ECO:0000256" key="1">
    <source>
        <dbReference type="ARBA" id="ARBA00004141"/>
    </source>
</evidence>
<dbReference type="Proteomes" id="UP000031668">
    <property type="component" value="Unassembled WGS sequence"/>
</dbReference>
<dbReference type="GO" id="GO:0005524">
    <property type="term" value="F:ATP binding"/>
    <property type="evidence" value="ECO:0007669"/>
    <property type="project" value="InterPro"/>
</dbReference>
<gene>
    <name evidence="8" type="ORF">RF11_01509</name>
</gene>
<keyword evidence="4" id="KW-0812">Transmembrane</keyword>
<dbReference type="Pfam" id="PF00005">
    <property type="entry name" value="ABC_tran"/>
    <property type="match status" value="1"/>
</dbReference>
<protein>
    <submittedName>
        <fullName evidence="8">Protein white</fullName>
    </submittedName>
</protein>
<keyword evidence="5" id="KW-1133">Transmembrane helix</keyword>
<evidence type="ECO:0000313" key="9">
    <source>
        <dbReference type="Proteomes" id="UP000031668"/>
    </source>
</evidence>
<keyword evidence="6" id="KW-0472">Membrane</keyword>
<comment type="subcellular location">
    <subcellularLocation>
        <location evidence="1">Membrane</location>
        <topology evidence="1">Multi-pass membrane protein</topology>
    </subcellularLocation>
</comment>
<evidence type="ECO:0000256" key="2">
    <source>
        <dbReference type="ARBA" id="ARBA00005814"/>
    </source>
</evidence>
<feature type="domain" description="ABC transporter" evidence="7">
    <location>
        <begin position="2"/>
        <end position="140"/>
    </location>
</feature>
<dbReference type="InterPro" id="IPR050352">
    <property type="entry name" value="ABCG_transporters"/>
</dbReference>
<evidence type="ECO:0000259" key="7">
    <source>
        <dbReference type="Pfam" id="PF00005"/>
    </source>
</evidence>
<keyword evidence="9" id="KW-1185">Reference proteome</keyword>
<dbReference type="SUPFAM" id="SSF52540">
    <property type="entry name" value="P-loop containing nucleoside triphosphate hydrolases"/>
    <property type="match status" value="1"/>
</dbReference>
<proteinExistence type="inferred from homology"/>